<proteinExistence type="predicted"/>
<evidence type="ECO:0008006" key="4">
    <source>
        <dbReference type="Google" id="ProtNLM"/>
    </source>
</evidence>
<dbReference type="Proteomes" id="UP001501510">
    <property type="component" value="Unassembled WGS sequence"/>
</dbReference>
<organism evidence="2 3">
    <name type="scientific">Clostridium oceanicum</name>
    <dbReference type="NCBI Taxonomy" id="1543"/>
    <lineage>
        <taxon>Bacteria</taxon>
        <taxon>Bacillati</taxon>
        <taxon>Bacillota</taxon>
        <taxon>Clostridia</taxon>
        <taxon>Eubacteriales</taxon>
        <taxon>Clostridiaceae</taxon>
        <taxon>Clostridium</taxon>
    </lineage>
</organism>
<dbReference type="EMBL" id="BAAACG010000006">
    <property type="protein sequence ID" value="GAA0736570.1"/>
    <property type="molecule type" value="Genomic_DNA"/>
</dbReference>
<keyword evidence="1" id="KW-0472">Membrane</keyword>
<sequence>MDTEHFNKILNYLITLLLLTLWISIYIIQGLIGTVAWELSELFFPPLGIILLIINGSLIINSFIQKKKFIQKTITLLLSFFLAFPMVTLLDSCNFIKDIRNKLSPHFSITTEYKEENRKSPITSSTNK</sequence>
<reference evidence="3" key="1">
    <citation type="journal article" date="2019" name="Int. J. Syst. Evol. Microbiol.">
        <title>The Global Catalogue of Microorganisms (GCM) 10K type strain sequencing project: providing services to taxonomists for standard genome sequencing and annotation.</title>
        <authorList>
            <consortium name="The Broad Institute Genomics Platform"/>
            <consortium name="The Broad Institute Genome Sequencing Center for Infectious Disease"/>
            <person name="Wu L."/>
            <person name="Ma J."/>
        </authorList>
    </citation>
    <scope>NUCLEOTIDE SEQUENCE [LARGE SCALE GENOMIC DNA]</scope>
    <source>
        <strain evidence="3">JCM 1407</strain>
    </source>
</reference>
<feature type="transmembrane region" description="Helical" evidence="1">
    <location>
        <begin position="43"/>
        <end position="64"/>
    </location>
</feature>
<protein>
    <recommendedName>
        <fullName evidence="4">DUF3810 domain-containing protein</fullName>
    </recommendedName>
</protein>
<evidence type="ECO:0000313" key="3">
    <source>
        <dbReference type="Proteomes" id="UP001501510"/>
    </source>
</evidence>
<gene>
    <name evidence="2" type="ORF">GCM10008906_11720</name>
</gene>
<feature type="transmembrane region" description="Helical" evidence="1">
    <location>
        <begin position="76"/>
        <end position="97"/>
    </location>
</feature>
<dbReference type="RefSeq" id="WP_343759792.1">
    <property type="nucleotide sequence ID" value="NZ_BAAACG010000006.1"/>
</dbReference>
<feature type="transmembrane region" description="Helical" evidence="1">
    <location>
        <begin position="12"/>
        <end position="37"/>
    </location>
</feature>
<evidence type="ECO:0000256" key="1">
    <source>
        <dbReference type="SAM" id="Phobius"/>
    </source>
</evidence>
<comment type="caution">
    <text evidence="2">The sequence shown here is derived from an EMBL/GenBank/DDBJ whole genome shotgun (WGS) entry which is preliminary data.</text>
</comment>
<evidence type="ECO:0000313" key="2">
    <source>
        <dbReference type="EMBL" id="GAA0736570.1"/>
    </source>
</evidence>
<keyword evidence="3" id="KW-1185">Reference proteome</keyword>
<keyword evidence="1" id="KW-0812">Transmembrane</keyword>
<keyword evidence="1" id="KW-1133">Transmembrane helix</keyword>
<accession>A0ABP3UJY7</accession>
<name>A0ABP3UJY7_9CLOT</name>